<evidence type="ECO:0000313" key="6">
    <source>
        <dbReference type="EMBL" id="QQL04590.1"/>
    </source>
</evidence>
<dbReference type="RefSeq" id="YP_010143367.1">
    <property type="nucleotide sequence ID" value="NC_056971.1"/>
</dbReference>
<dbReference type="GO" id="GO:0009706">
    <property type="term" value="C:chloroplast inner membrane"/>
    <property type="evidence" value="ECO:0007669"/>
    <property type="project" value="UniProtKB-SubCell"/>
</dbReference>
<accession>A0A7T7IF14</accession>
<feature type="compositionally biased region" description="Basic and acidic residues" evidence="5">
    <location>
        <begin position="274"/>
        <end position="296"/>
    </location>
</feature>
<comment type="function">
    <text evidence="1 4">Involved in protein precursor import into chloroplasts. May be part of an intermediate translocation complex acting as a protein-conducting channel at the inner envelope.</text>
</comment>
<comment type="subunit">
    <text evidence="4">Part of the Tic complex.</text>
</comment>
<keyword evidence="3 4" id="KW-1001">Plastid inner membrane</keyword>
<feature type="region of interest" description="Disordered" evidence="5">
    <location>
        <begin position="1516"/>
        <end position="1556"/>
    </location>
</feature>
<comment type="subcellular location">
    <subcellularLocation>
        <location evidence="2">Plastid</location>
        <location evidence="2">Chloroplast inner membrane</location>
        <topology evidence="2">Multi-pass membrane protein</topology>
    </subcellularLocation>
</comment>
<dbReference type="RefSeq" id="YP_010143383.1">
    <property type="nucleotide sequence ID" value="NC_056971.1"/>
</dbReference>
<feature type="compositionally biased region" description="Basic and acidic residues" evidence="5">
    <location>
        <begin position="303"/>
        <end position="342"/>
    </location>
</feature>
<sequence>MIVKSFILQRILSFCMNSVVVVGLYYGFLTVFSIGPSYLFLFRAWVMEEGTEKKVAATTGFFMGELIMFISIYYAPLHLALGKPHTITVLYLPYLLIHFVLNNTNKEFINSELTRNSMRNLSIQCVFLNHLIFQLFNHFLLPSSISVRLVNIYMFRCNNKIFFIISSFFGWLIGQILLLKWIEWVLDWLNSNKFIQLRIQKSILNIRIYFIGRIVLEWRDSMHRIFTISLFVISLYHLGKAPSPILTYKFGKELKKPSIKKAGLELEDEEELEGKEKKDKNEEIERTSKMDEKEQEVFSEENYSERGDDSRKMDEREEMGTNGKENIKDGKENGKDEFHKNRRTFETSYPGWDEENLKLELFEEKIQDKKDKDLFEFNKKAFRTLLFDTKRWNRPLRYIENDWFEDAVRNEMSQYSFHTCQSDGKERISFTYPPNLSIFLEMIKKKISRFTTEKLYHNELYNNWILTNEQKKNNLSNKILKGAEALDKGFIAMNVLEKRIRLCNDEIQDDGIQKIYLPEIYDPLLKGPYRGRIKESFLLPKTPVLPETPVTDHISINKIHGLLLTPNYPKFEQKEDLFSIKPLPTEICFFLLNLINQFYEKSTFKLEDQMRILKVLVDAVRIDPKDETIVNGKGSVGIKEISKKVPKWSYRLRDESELAPEEEHFQIHTREGKYVVIYVEENLKDTETDNAEETDNIKETDNAKENAKETQNTKKTQNSKETKKKKMKKEEEEKKEDYVVRYRKRSDFGRELIRGSMRAQRRKTVTWRMFLQLQAHSPLFIDRTARFPYFNFIFNSNLKPPKIFFFIFNKWMWKNKKAEFEISDSTKEKRKEGKKREEFKIEEDDEATLLARSEAWDLYSLYYGQAIRGVILLIQSFFRKRILFPSLIIAKNVLRMLLFEPPEWSEDFEDLNKEMHIICTHDGTIPEAEGEFPENWITDGLQIKILFPFRMKPWHKDKDAMKKEVQEECYCFLTVFGKEAEVPFGSPRKQSSQFRSIWKQLRKIQKLKRNRFLVLLNERIQFFLTVSKERMKWVIKNIPLIKKKIKELSKKNPTSFFIKKETKIYIYKKRKEEDSEPLTYQKALRLLPRRRIPDHVLIQMRSKLIQIRKIELNAITERLRNRKEKMKKMKKNKKKRSRIPSININGKRLELQTNIWEIFKIVKRIKERLKRKSRRLRKLFIERLFIYNLLYVIKYVINALSINVKFFLESMKRIIEDKENREIIRKTKNRMLRLFSTVTDPSSKLFRDVTFLSQAYVFFRFSQTPVINFYKLRSYFQYHGTSLFLKKRIKDYFVGIQGILNSELRYKTPGDSIMNQWKNWLRSHHQYNLSEIGWSKLVPKKKWKKKIKRHLRKRINQHLRKKKKKKTNQDFLRELVQKNTLKNKIYKYDLLSYIYNNYTAKGDYGYKSSLEANKIIFSNYNTHEDKPFDIPKNILLNNNNYGVKNEILIPDIEKALDRKNLDCRIMNSISNREPCFFPKFFILYNMYISKPWVIPRKSLLLDLDLNVNQNVGEKKDKVISSNENESKVGEKSARSKMKGNRKRMKGDRKKKKPEYKRPPEVKALLLPLKALRWQWKRGGEESVTEKLIEKIELISLFFKQADPGRLCLSCMKSRDLDLRHFRKPKMSELIKTGILIIEPVPVVLSINRGGKFLMYQTVAISLIHKSQNPIYQRYPERGYVDKKNSGKSVPRYQKMTENKDKNHSDLCVPENILCSRRRRELRILTCFNSRNRKSMHENTIYDNGNRVKKDCQVFSKNKDLDRDKNKLIKLKFFLWPNYRLEDLACMNRYWFNTNNSIHFSMIRIRMYPQLKN</sequence>
<geneLocation type="chloroplast" evidence="6"/>
<feature type="transmembrane region" description="Helical" evidence="4">
    <location>
        <begin position="161"/>
        <end position="182"/>
    </location>
</feature>
<keyword evidence="4" id="KW-0812">Transmembrane</keyword>
<organism evidence="6">
    <name type="scientific">Polygala arillata</name>
    <dbReference type="NCBI Taxonomy" id="174534"/>
    <lineage>
        <taxon>Eukaryota</taxon>
        <taxon>Viridiplantae</taxon>
        <taxon>Streptophyta</taxon>
        <taxon>Embryophyta</taxon>
        <taxon>Tracheophyta</taxon>
        <taxon>Spermatophyta</taxon>
        <taxon>Magnoliopsida</taxon>
        <taxon>eudicotyledons</taxon>
        <taxon>Gunneridae</taxon>
        <taxon>Pentapetalae</taxon>
        <taxon>rosids</taxon>
        <taxon>fabids</taxon>
        <taxon>Fabales</taxon>
        <taxon>Polygalaceae</taxon>
        <taxon>Polygala</taxon>
    </lineage>
</organism>
<dbReference type="PANTHER" id="PTHR33163">
    <property type="entry name" value="PROTEIN TIC 214-RELATED"/>
    <property type="match status" value="1"/>
</dbReference>
<evidence type="ECO:0000256" key="3">
    <source>
        <dbReference type="ARBA" id="ARBA00022780"/>
    </source>
</evidence>
<keyword evidence="4 6" id="KW-0934">Plastid</keyword>
<feature type="compositionally biased region" description="Basic and acidic residues" evidence="5">
    <location>
        <begin position="695"/>
        <end position="712"/>
    </location>
</feature>
<keyword evidence="4" id="KW-0653">Protein transport</keyword>
<reference evidence="6" key="1">
    <citation type="journal article" date="2020" name="Syst. Biol.">
        <title>Exploration of Plastid Phylogenomic Conflict Yields New Insights into the Deep Relationships of Leguminosae.</title>
        <authorList>
            <person name="Zhang R."/>
            <person name="Wang Y.H."/>
            <person name="Jin J.J."/>
            <person name="Stull G.W."/>
            <person name="Bruneau A."/>
            <person name="Cardoso D."/>
            <person name="de Queiroz L.P."/>
            <person name="Moore M.J."/>
            <person name="Zhang S.D."/>
            <person name="Chen S.Y."/>
            <person name="Wang J."/>
            <person name="Li D.Z."/>
            <person name="Yi T.S."/>
        </authorList>
    </citation>
    <scope>NUCLEOTIDE SEQUENCE</scope>
</reference>
<name>A0A7T7IF14_9FABA</name>
<protein>
    <recommendedName>
        <fullName evidence="4">Protein TIC 214</fullName>
    </recommendedName>
    <alternativeName>
        <fullName evidence="4">Translocon at the inner envelope membrane of chloroplasts 214</fullName>
    </alternativeName>
</protein>
<feature type="compositionally biased region" description="Basic and acidic residues" evidence="5">
    <location>
        <begin position="1516"/>
        <end position="1533"/>
    </location>
</feature>
<dbReference type="GeneID" id="67139120"/>
<dbReference type="Pfam" id="PF05758">
    <property type="entry name" value="Ycf1"/>
    <property type="match status" value="2"/>
</dbReference>
<dbReference type="PANTHER" id="PTHR33163:SF40">
    <property type="entry name" value="PROTEIN TIC 214"/>
    <property type="match status" value="1"/>
</dbReference>
<feature type="region of interest" description="Disordered" evidence="5">
    <location>
        <begin position="270"/>
        <end position="342"/>
    </location>
</feature>
<dbReference type="EMBL" id="MN243714">
    <property type="protein sequence ID" value="QQL04574.1"/>
    <property type="molecule type" value="Genomic_DNA"/>
</dbReference>
<feature type="transmembrane region" description="Helical" evidence="4">
    <location>
        <begin position="55"/>
        <end position="77"/>
    </location>
</feature>
<keyword evidence="4 6" id="KW-0150">Chloroplast</keyword>
<dbReference type="GO" id="GO:0015031">
    <property type="term" value="P:protein transport"/>
    <property type="evidence" value="ECO:0007669"/>
    <property type="project" value="UniProtKB-KW"/>
</dbReference>
<comment type="similarity">
    <text evidence="4">Belongs to the TIC214 family.</text>
</comment>
<dbReference type="GeneID" id="67139137"/>
<feature type="transmembrane region" description="Helical" evidence="4">
    <location>
        <begin position="12"/>
        <end position="35"/>
    </location>
</feature>
<dbReference type="EMBL" id="MN243714">
    <property type="protein sequence ID" value="QQL04590.1"/>
    <property type="molecule type" value="Genomic_DNA"/>
</dbReference>
<keyword evidence="4" id="KW-1133">Transmembrane helix</keyword>
<keyword evidence="4" id="KW-0813">Transport</keyword>
<feature type="compositionally biased region" description="Basic residues" evidence="5">
    <location>
        <begin position="1534"/>
        <end position="1554"/>
    </location>
</feature>
<gene>
    <name evidence="6" type="primary">ycf1</name>
    <name evidence="4" type="synonym">TIC214</name>
</gene>
<keyword evidence="4" id="KW-0472">Membrane</keyword>
<proteinExistence type="inferred from homology"/>
<evidence type="ECO:0000256" key="4">
    <source>
        <dbReference type="RuleBase" id="RU364085"/>
    </source>
</evidence>
<evidence type="ECO:0000256" key="2">
    <source>
        <dbReference type="ARBA" id="ARBA00004478"/>
    </source>
</evidence>
<dbReference type="InterPro" id="IPR008896">
    <property type="entry name" value="TIC214"/>
</dbReference>
<feature type="transmembrane region" description="Helical" evidence="4">
    <location>
        <begin position="84"/>
        <end position="101"/>
    </location>
</feature>
<evidence type="ECO:0000256" key="1">
    <source>
        <dbReference type="ARBA" id="ARBA00002515"/>
    </source>
</evidence>
<evidence type="ECO:0000256" key="5">
    <source>
        <dbReference type="SAM" id="MobiDB-lite"/>
    </source>
</evidence>
<feature type="region of interest" description="Disordered" evidence="5">
    <location>
        <begin position="687"/>
        <end position="730"/>
    </location>
</feature>